<name>A0A923G919_9PSED</name>
<dbReference type="NCBIfam" id="TIGR03696">
    <property type="entry name" value="Rhs_assc_core"/>
    <property type="match status" value="1"/>
</dbReference>
<reference evidence="2" key="1">
    <citation type="journal article" date="2020" name="Microorganisms">
        <title>Reliable Identification of Environmental Pseudomonas Isolates Using the rpoD Gene.</title>
        <authorList>
            <consortium name="The Broad Institute Genome Sequencing Platform"/>
            <person name="Girard L."/>
            <person name="Lood C."/>
            <person name="Rokni-Zadeh H."/>
            <person name="van Noort V."/>
            <person name="Lavigne R."/>
            <person name="De Mot R."/>
        </authorList>
    </citation>
    <scope>NUCLEOTIDE SEQUENCE</scope>
    <source>
        <strain evidence="2">BW13M1</strain>
    </source>
</reference>
<evidence type="ECO:0000256" key="1">
    <source>
        <dbReference type="SAM" id="MobiDB-lite"/>
    </source>
</evidence>
<organism evidence="2">
    <name type="scientific">Pseudomonas peradeniyensis</name>
    <dbReference type="NCBI Taxonomy" id="2745488"/>
    <lineage>
        <taxon>Bacteria</taxon>
        <taxon>Pseudomonadati</taxon>
        <taxon>Pseudomonadota</taxon>
        <taxon>Gammaproteobacteria</taxon>
        <taxon>Pseudomonadales</taxon>
        <taxon>Pseudomonadaceae</taxon>
        <taxon>Pseudomonas</taxon>
    </lineage>
</organism>
<dbReference type="Gene3D" id="2.180.10.10">
    <property type="entry name" value="RHS repeat-associated core"/>
    <property type="match status" value="1"/>
</dbReference>
<dbReference type="EMBL" id="JABWRJ010000018">
    <property type="protein sequence ID" value="MBC3447064.1"/>
    <property type="molecule type" value="Genomic_DNA"/>
</dbReference>
<feature type="compositionally biased region" description="Polar residues" evidence="1">
    <location>
        <begin position="253"/>
        <end position="279"/>
    </location>
</feature>
<comment type="caution">
    <text evidence="2">The sequence shown here is derived from an EMBL/GenBank/DDBJ whole genome shotgun (WGS) entry which is preliminary data.</text>
</comment>
<sequence>MAMNYLTACDQQYSVLASAGTARSYPPYGELSAATGPRLAYCGQLREALTGAYYLGSGHRSYTPRLMRFISPDSLSPFAKGGINAYAYCAGDPINYQDRTGRAPRRNYTLPKIGGPDWNLRGNMFRNATGSEGSYQISSSTQAYNSYSESPAVEPSWVGDAAQGWEYTSYTFALAHATAGFRLMSSNPVAAIANFGAATVHAFGAGAARTLRLSGVAGSLPMNATEQWLYGFGTSYVIGLQIASASGAVYMSRSTPSANGGQSDNSVEMQALNAGSGSSAVPPGNSEAGTLLRESN</sequence>
<dbReference type="SUPFAM" id="SSF56399">
    <property type="entry name" value="ADP-ribosylation"/>
    <property type="match status" value="1"/>
</dbReference>
<reference evidence="2" key="2">
    <citation type="submission" date="2020-07" db="EMBL/GenBank/DDBJ databases">
        <authorList>
            <person name="Lood C."/>
            <person name="Girard L."/>
        </authorList>
    </citation>
    <scope>NUCLEOTIDE SEQUENCE</scope>
    <source>
        <strain evidence="2">BW13M1</strain>
    </source>
</reference>
<gene>
    <name evidence="2" type="ORF">HU751_14875</name>
</gene>
<accession>A0A923G919</accession>
<proteinExistence type="predicted"/>
<feature type="region of interest" description="Disordered" evidence="1">
    <location>
        <begin position="253"/>
        <end position="296"/>
    </location>
</feature>
<protein>
    <submittedName>
        <fullName evidence="2">RHS repeat-associated core domain-containing protein</fullName>
    </submittedName>
</protein>
<dbReference type="InterPro" id="IPR022385">
    <property type="entry name" value="Rhs_assc_core"/>
</dbReference>
<dbReference type="AlphaFoldDB" id="A0A923G919"/>
<evidence type="ECO:0000313" key="2">
    <source>
        <dbReference type="EMBL" id="MBC3447064.1"/>
    </source>
</evidence>